<dbReference type="EMBL" id="JBGBPQ010000003">
    <property type="protein sequence ID" value="KAL1526568.1"/>
    <property type="molecule type" value="Genomic_DNA"/>
</dbReference>
<accession>A0AB34K085</accession>
<feature type="compositionally biased region" description="Pro residues" evidence="1">
    <location>
        <begin position="195"/>
        <end position="205"/>
    </location>
</feature>
<dbReference type="Proteomes" id="UP001515480">
    <property type="component" value="Unassembled WGS sequence"/>
</dbReference>
<keyword evidence="4" id="KW-1185">Reference proteome</keyword>
<dbReference type="Pfam" id="PF07209">
    <property type="entry name" value="DUF1415"/>
    <property type="match status" value="1"/>
</dbReference>
<evidence type="ECO:0000256" key="2">
    <source>
        <dbReference type="SAM" id="SignalP"/>
    </source>
</evidence>
<keyword evidence="2" id="KW-0732">Signal</keyword>
<comment type="caution">
    <text evidence="3">The sequence shown here is derived from an EMBL/GenBank/DDBJ whole genome shotgun (WGS) entry which is preliminary data.</text>
</comment>
<protein>
    <submittedName>
        <fullName evidence="3">Uncharacterized protein</fullName>
    </submittedName>
</protein>
<feature type="chain" id="PRO_5044266343" evidence="2">
    <location>
        <begin position="19"/>
        <end position="412"/>
    </location>
</feature>
<evidence type="ECO:0000313" key="3">
    <source>
        <dbReference type="EMBL" id="KAL1526568.1"/>
    </source>
</evidence>
<reference evidence="3 4" key="1">
    <citation type="journal article" date="2024" name="Science">
        <title>Giant polyketide synthase enzymes in the biosynthesis of giant marine polyether toxins.</title>
        <authorList>
            <person name="Fallon T.R."/>
            <person name="Shende V.V."/>
            <person name="Wierzbicki I.H."/>
            <person name="Pendleton A.L."/>
            <person name="Watervoot N.F."/>
            <person name="Auber R.P."/>
            <person name="Gonzalez D.J."/>
            <person name="Wisecaver J.H."/>
            <person name="Moore B.S."/>
        </authorList>
    </citation>
    <scope>NUCLEOTIDE SEQUENCE [LARGE SCALE GENOMIC DNA]</scope>
    <source>
        <strain evidence="3 4">12B1</strain>
    </source>
</reference>
<organism evidence="3 4">
    <name type="scientific">Prymnesium parvum</name>
    <name type="common">Toxic golden alga</name>
    <dbReference type="NCBI Taxonomy" id="97485"/>
    <lineage>
        <taxon>Eukaryota</taxon>
        <taxon>Haptista</taxon>
        <taxon>Haptophyta</taxon>
        <taxon>Prymnesiophyceae</taxon>
        <taxon>Prymnesiales</taxon>
        <taxon>Prymnesiaceae</taxon>
        <taxon>Prymnesium</taxon>
    </lineage>
</organism>
<feature type="signal peptide" evidence="2">
    <location>
        <begin position="1"/>
        <end position="18"/>
    </location>
</feature>
<evidence type="ECO:0000256" key="1">
    <source>
        <dbReference type="SAM" id="MobiDB-lite"/>
    </source>
</evidence>
<proteinExistence type="predicted"/>
<dbReference type="AlphaFoldDB" id="A0AB34K085"/>
<evidence type="ECO:0000313" key="4">
    <source>
        <dbReference type="Proteomes" id="UP001515480"/>
    </source>
</evidence>
<sequence length="412" mass="45239">MRQSLLPLLLAPAQLLRAPPLPYPRHVGAAARPVLPRHAEPIMNAPIDEADVAKRVAHWCLRTPGRENAAVLVSSASSTAEMLRDFWSVSHDMGEASTPGTYAVAFPSWKAGTEPRYFQAVANHLLACGEVCEHVCDSIIVSARHPAAQPTEQEPVAAPCPVILLRSFERGADFDESTDPFGPDSIFADGDDPFAEPPPPPPPPDDVLLSETQKWVDSVIVHMKVCPFSSSVEKAGLPVGGVTYPICHSSTAEGVYKAFWSEICEMSHFNERERATVLLITPDFAMYAPGFFDAFADTLNAALGSLGLERGTQLVFFHPEYTFRDGKQRNGMNDDAAANYARRSPYPMVNLLRTPQVRAAQKGIPTGSVYDLNERNLHSVGAKELQKMLESRDWDSLKSMAFEKHNSDTWTL</sequence>
<gene>
    <name evidence="3" type="ORF">AB1Y20_015276</name>
</gene>
<dbReference type="InterPro" id="IPR009858">
    <property type="entry name" value="DUF1415"/>
</dbReference>
<feature type="region of interest" description="Disordered" evidence="1">
    <location>
        <begin position="179"/>
        <end position="207"/>
    </location>
</feature>
<name>A0AB34K085_PRYPA</name>